<sequence>MTKVTVVMTIAGSDSGGGAGIEADIKTFSALGAHGTCAITSVTSQNTMGVLSAFDLPEEVIRNQIDAVCSDMHIEWAKSGMLSSPGITSTVAEMVSKYGIKLVVDPVMAAEAGGALLRKEAIATLKEDLLPLSYVVTPNISEAVELSGMKITNIEEAKNAARAIAGTGVKAVIVTGGHLDASDVVYESETQEFTVIPGNFVRGGTHGSGCTYSASLTCFLAQGMSLPEAARNAKEFIIRAIQGSKTVGKGVGPVNPLAGMLSDSGRYAVLEDLKEAARIISSSDSFGYLIPEVGSNIAMAIPDAKDKADVAAVEGRIVRLRGLPEVVGNIDFGASSHVARIILAAMNYDSRIRAAVNVRYSEGIIEICRQMDLSTSSFDRKDEPEKAQTMDWGTCNAIERHGSVPDIIYDKGGPGKEPMIRVLGKNARNVTSIAISISERYKKIQTEHAIPADN</sequence>
<evidence type="ECO:0000256" key="4">
    <source>
        <dbReference type="ARBA" id="ARBA00022840"/>
    </source>
</evidence>
<evidence type="ECO:0000256" key="3">
    <source>
        <dbReference type="ARBA" id="ARBA00022777"/>
    </source>
</evidence>
<feature type="domain" description="Thiamine-phosphate synthase ThiN" evidence="6">
    <location>
        <begin position="272"/>
        <end position="434"/>
    </location>
</feature>
<dbReference type="PANTHER" id="PTHR20858:SF17">
    <property type="entry name" value="HYDROXYMETHYLPYRIMIDINE_PHOSPHOMETHYLPYRIMIDINE KINASE THI20-RELATED"/>
    <property type="match status" value="1"/>
</dbReference>
<dbReference type="Pfam" id="PF08543">
    <property type="entry name" value="Phos_pyr_kin"/>
    <property type="match status" value="1"/>
</dbReference>
<evidence type="ECO:0000259" key="5">
    <source>
        <dbReference type="Pfam" id="PF08543"/>
    </source>
</evidence>
<dbReference type="GO" id="GO:0008972">
    <property type="term" value="F:phosphomethylpyrimidine kinase activity"/>
    <property type="evidence" value="ECO:0007669"/>
    <property type="project" value="InterPro"/>
</dbReference>
<dbReference type="CDD" id="cd01169">
    <property type="entry name" value="HMPP_kinase"/>
    <property type="match status" value="1"/>
</dbReference>
<gene>
    <name evidence="7" type="primary">thiD</name>
    <name evidence="7" type="ORF">CUN85_09780</name>
</gene>
<dbReference type="Gene3D" id="3.40.225.10">
    <property type="entry name" value="Class II aldolase/adducin N-terminal domain"/>
    <property type="match status" value="1"/>
</dbReference>
<evidence type="ECO:0000256" key="1">
    <source>
        <dbReference type="ARBA" id="ARBA00022679"/>
    </source>
</evidence>
<accession>A0A4E0PY05</accession>
<name>A0A4E0PY05_9EURY</name>
<comment type="caution">
    <text evidence="7">The sequence shown here is derived from an EMBL/GenBank/DDBJ whole genome shotgun (WGS) entry which is preliminary data.</text>
</comment>
<protein>
    <submittedName>
        <fullName evidence="7">Bifunctional hydroxymethylpyrimidine kinase/phosphomethylpyrimidine kinase</fullName>
    </submittedName>
</protein>
<dbReference type="EMBL" id="PGGK01000010">
    <property type="protein sequence ID" value="TGC08354.1"/>
    <property type="molecule type" value="Genomic_DNA"/>
</dbReference>
<dbReference type="SUPFAM" id="SSF53639">
    <property type="entry name" value="AraD/HMP-PK domain-like"/>
    <property type="match status" value="1"/>
</dbReference>
<dbReference type="NCBIfam" id="TIGR00097">
    <property type="entry name" value="HMP-P_kinase"/>
    <property type="match status" value="1"/>
</dbReference>
<dbReference type="InterPro" id="IPR029056">
    <property type="entry name" value="Ribokinase-like"/>
</dbReference>
<dbReference type="Proteomes" id="UP000297295">
    <property type="component" value="Unassembled WGS sequence"/>
</dbReference>
<evidence type="ECO:0000313" key="8">
    <source>
        <dbReference type="Proteomes" id="UP000297295"/>
    </source>
</evidence>
<feature type="domain" description="Pyridoxamine kinase/Phosphomethylpyrimidine kinase" evidence="5">
    <location>
        <begin position="14"/>
        <end position="255"/>
    </location>
</feature>
<dbReference type="PANTHER" id="PTHR20858">
    <property type="entry name" value="PHOSPHOMETHYLPYRIMIDINE KINASE"/>
    <property type="match status" value="1"/>
</dbReference>
<keyword evidence="3 7" id="KW-0418">Kinase</keyword>
<dbReference type="SUPFAM" id="SSF53613">
    <property type="entry name" value="Ribokinase-like"/>
    <property type="match status" value="1"/>
</dbReference>
<dbReference type="Pfam" id="PF10120">
    <property type="entry name" value="ThiN"/>
    <property type="match status" value="1"/>
</dbReference>
<keyword evidence="1" id="KW-0808">Transferase</keyword>
<evidence type="ECO:0000313" key="7">
    <source>
        <dbReference type="EMBL" id="TGC08354.1"/>
    </source>
</evidence>
<dbReference type="GO" id="GO:0005524">
    <property type="term" value="F:ATP binding"/>
    <property type="evidence" value="ECO:0007669"/>
    <property type="project" value="UniProtKB-KW"/>
</dbReference>
<dbReference type="Gene3D" id="3.40.1190.20">
    <property type="match status" value="1"/>
</dbReference>
<dbReference type="GO" id="GO:0009228">
    <property type="term" value="P:thiamine biosynthetic process"/>
    <property type="evidence" value="ECO:0007669"/>
    <property type="project" value="InterPro"/>
</dbReference>
<organism evidence="7 8">
    <name type="scientific">Methanolobus halotolerans</name>
    <dbReference type="NCBI Taxonomy" id="2052935"/>
    <lineage>
        <taxon>Archaea</taxon>
        <taxon>Methanobacteriati</taxon>
        <taxon>Methanobacteriota</taxon>
        <taxon>Stenosarchaea group</taxon>
        <taxon>Methanomicrobia</taxon>
        <taxon>Methanosarcinales</taxon>
        <taxon>Methanosarcinaceae</taxon>
        <taxon>Methanolobus</taxon>
    </lineage>
</organism>
<dbReference type="AlphaFoldDB" id="A0A4E0PY05"/>
<dbReference type="GO" id="GO:0005829">
    <property type="term" value="C:cytosol"/>
    <property type="evidence" value="ECO:0007669"/>
    <property type="project" value="TreeGrafter"/>
</dbReference>
<dbReference type="FunFam" id="3.40.1190.20:FF:000003">
    <property type="entry name" value="Phosphomethylpyrimidine kinase ThiD"/>
    <property type="match status" value="1"/>
</dbReference>
<keyword evidence="2" id="KW-0547">Nucleotide-binding</keyword>
<evidence type="ECO:0000259" key="6">
    <source>
        <dbReference type="Pfam" id="PF10120"/>
    </source>
</evidence>
<dbReference type="OrthoDB" id="43786at2157"/>
<evidence type="ECO:0000256" key="2">
    <source>
        <dbReference type="ARBA" id="ARBA00022741"/>
    </source>
</evidence>
<dbReference type="InterPro" id="IPR019293">
    <property type="entry name" value="ThiN"/>
</dbReference>
<keyword evidence="8" id="KW-1185">Reference proteome</keyword>
<proteinExistence type="predicted"/>
<reference evidence="7 8" key="1">
    <citation type="submission" date="2017-11" db="EMBL/GenBank/DDBJ databases">
        <title>Isolation and Characterization of Methanogenic Archaea from Saline Meromictic Lake at Siberia.</title>
        <authorList>
            <person name="Shen Y."/>
            <person name="Huang H.-H."/>
            <person name="Lai M.-C."/>
            <person name="Chen S.-C."/>
        </authorList>
    </citation>
    <scope>NUCLEOTIDE SEQUENCE [LARGE SCALE GENOMIC DNA]</scope>
    <source>
        <strain evidence="7 8">SY-01</strain>
    </source>
</reference>
<dbReference type="GO" id="GO:0008902">
    <property type="term" value="F:hydroxymethylpyrimidine kinase activity"/>
    <property type="evidence" value="ECO:0007669"/>
    <property type="project" value="TreeGrafter"/>
</dbReference>
<dbReference type="RefSeq" id="WP_135390132.1">
    <property type="nucleotide sequence ID" value="NZ_PGGK01000010.1"/>
</dbReference>
<dbReference type="InterPro" id="IPR036409">
    <property type="entry name" value="Aldolase_II/adducin_N_sf"/>
</dbReference>
<keyword evidence="4" id="KW-0067">ATP-binding</keyword>
<dbReference type="InterPro" id="IPR013749">
    <property type="entry name" value="PM/HMP-P_kinase-1"/>
</dbReference>
<dbReference type="InterPro" id="IPR004399">
    <property type="entry name" value="HMP/HMP-P_kinase_dom"/>
</dbReference>